<dbReference type="InterPro" id="IPR027482">
    <property type="entry name" value="Sec1-like_dom2"/>
</dbReference>
<evidence type="ECO:0000313" key="2">
    <source>
        <dbReference type="EMBL" id="CAH3165207.1"/>
    </source>
</evidence>
<dbReference type="InterPro" id="IPR043154">
    <property type="entry name" value="Sec-1-like_dom1"/>
</dbReference>
<dbReference type="PANTHER" id="PTHR11679">
    <property type="entry name" value="VESICLE PROTEIN SORTING-ASSOCIATED"/>
    <property type="match status" value="1"/>
</dbReference>
<dbReference type="PIRSF" id="PIRSF005715">
    <property type="entry name" value="VPS45_Sec1"/>
    <property type="match status" value="1"/>
</dbReference>
<dbReference type="InterPro" id="IPR043155">
    <property type="entry name" value="VPS33_dom3b"/>
</dbReference>
<dbReference type="EMBL" id="CALNXK010000132">
    <property type="protein sequence ID" value="CAH3165207.1"/>
    <property type="molecule type" value="Genomic_DNA"/>
</dbReference>
<dbReference type="InterPro" id="IPR001619">
    <property type="entry name" value="Sec1-like"/>
</dbReference>
<reference evidence="2 3" key="1">
    <citation type="submission" date="2022-05" db="EMBL/GenBank/DDBJ databases">
        <authorList>
            <consortium name="Genoscope - CEA"/>
            <person name="William W."/>
        </authorList>
    </citation>
    <scope>NUCLEOTIDE SEQUENCE [LARGE SCALE GENOMIC DNA]</scope>
</reference>
<name>A0ABN8QIF3_9CNID</name>
<accession>A0ABN8QIF3</accession>
<comment type="similarity">
    <text evidence="1">Belongs to the STXBP/unc-18/SEC1 family.</text>
</comment>
<dbReference type="Gene3D" id="1.25.40.850">
    <property type="match status" value="1"/>
</dbReference>
<sequence>MAVPRPKFSELKVITRNRLVEILESVPETKDLVIDPQLMKPLDHFTGASFLKEHGVNKIFKLETDRLDVGGNKRIYLLRPELLLTKYIADHINNDKKNGKSRSYKIVFVPKKLCVCEMILEQEGVYGDLSFDEFQLEFIPLDEDVLTLEMPSFLKDYFLEGDQTSVSFVARSLVTLQQLYGTIPTMYGLGDCAKVVGEITKSILAEEPNPVDGSEISSLILIDRGADFVTPLCSQVTYAGVLDDTFGIKSGVVEFGPEVTGKDQTTKMLLNDQDQVFSDIRDRHFSNVFGYLSQKAKDVQSGYDKRQNLSSVSEMKKFVSDELRGLRDQHKGLVIHIGACETVLKTKTKENFERRLRAEHNMLELIEDKGDIDYIEECIIRQVNSPKTLQLLCLLSVTRGGLEPKLHQTLKHRFLQSFGHDHMLTFSTLKQLGLYTEFDSQRRNTFKTLSKRLNLVPKDGNKIDLKKPQDMAYVFSGAFTPISCRLLEQVLSNGFSAFEEMSRLLGVSVFSSQMPLSARHSNLNDTNPGGSKCKLVMFLGGCTFSEISAIRLLARKLGCRIIVATTAIVNGTRLLESISTPH</sequence>
<evidence type="ECO:0008006" key="4">
    <source>
        <dbReference type="Google" id="ProtNLM"/>
    </source>
</evidence>
<evidence type="ECO:0000256" key="1">
    <source>
        <dbReference type="ARBA" id="ARBA00009884"/>
    </source>
</evidence>
<organism evidence="2 3">
    <name type="scientific">Porites lobata</name>
    <dbReference type="NCBI Taxonomy" id="104759"/>
    <lineage>
        <taxon>Eukaryota</taxon>
        <taxon>Metazoa</taxon>
        <taxon>Cnidaria</taxon>
        <taxon>Anthozoa</taxon>
        <taxon>Hexacorallia</taxon>
        <taxon>Scleractinia</taxon>
        <taxon>Fungiina</taxon>
        <taxon>Poritidae</taxon>
        <taxon>Porites</taxon>
    </lineage>
</organism>
<dbReference type="InterPro" id="IPR036045">
    <property type="entry name" value="Sec1-like_sf"/>
</dbReference>
<dbReference type="SUPFAM" id="SSF56815">
    <property type="entry name" value="Sec1/munc18-like (SM) proteins"/>
    <property type="match status" value="1"/>
</dbReference>
<protein>
    <recommendedName>
        <fullName evidence="4">Vacuolar protein sorting-associated protein 33B</fullName>
    </recommendedName>
</protein>
<keyword evidence="3" id="KW-1185">Reference proteome</keyword>
<gene>
    <name evidence="2" type="ORF">PLOB_00007174</name>
</gene>
<dbReference type="Gene3D" id="3.40.50.2060">
    <property type="match status" value="1"/>
</dbReference>
<dbReference type="Gene3D" id="3.40.50.1910">
    <property type="match status" value="3"/>
</dbReference>
<dbReference type="Pfam" id="PF00995">
    <property type="entry name" value="Sec1"/>
    <property type="match status" value="1"/>
</dbReference>
<proteinExistence type="inferred from homology"/>
<evidence type="ECO:0000313" key="3">
    <source>
        <dbReference type="Proteomes" id="UP001159405"/>
    </source>
</evidence>
<dbReference type="Proteomes" id="UP001159405">
    <property type="component" value="Unassembled WGS sequence"/>
</dbReference>
<comment type="caution">
    <text evidence="2">The sequence shown here is derived from an EMBL/GenBank/DDBJ whole genome shotgun (WGS) entry which is preliminary data.</text>
</comment>